<dbReference type="GO" id="GO:0003723">
    <property type="term" value="F:RNA binding"/>
    <property type="evidence" value="ECO:0007669"/>
    <property type="project" value="TreeGrafter"/>
</dbReference>
<dbReference type="InterPro" id="IPR010622">
    <property type="entry name" value="FAST_Leu-rich"/>
</dbReference>
<reference evidence="5" key="1">
    <citation type="submission" date="2021-01" db="EMBL/GenBank/DDBJ databases">
        <authorList>
            <person name="Zahm M."/>
            <person name="Roques C."/>
            <person name="Cabau C."/>
            <person name="Klopp C."/>
            <person name="Donnadieu C."/>
            <person name="Jouanno E."/>
            <person name="Lampietro C."/>
            <person name="Louis A."/>
            <person name="Herpin A."/>
            <person name="Echchiki A."/>
            <person name="Berthelot C."/>
            <person name="Parey E."/>
            <person name="Roest-Crollius H."/>
            <person name="Braasch I."/>
            <person name="Postlethwait J."/>
            <person name="Bobe J."/>
            <person name="Montfort J."/>
            <person name="Bouchez O."/>
            <person name="Begum T."/>
            <person name="Mejri S."/>
            <person name="Adams A."/>
            <person name="Chen W.-J."/>
            <person name="Guiguen Y."/>
        </authorList>
    </citation>
    <scope>NUCLEOTIDE SEQUENCE</scope>
    <source>
        <strain evidence="5">YG-15Mar2019-1</strain>
        <tissue evidence="5">Brain</tissue>
    </source>
</reference>
<comment type="caution">
    <text evidence="5">The sequence shown here is derived from an EMBL/GenBank/DDBJ whole genome shotgun (WGS) entry which is preliminary data.</text>
</comment>
<dbReference type="GO" id="GO:0044528">
    <property type="term" value="P:regulation of mitochondrial mRNA stability"/>
    <property type="evidence" value="ECO:0007669"/>
    <property type="project" value="InterPro"/>
</dbReference>
<feature type="region of interest" description="Disordered" evidence="3">
    <location>
        <begin position="81"/>
        <end position="114"/>
    </location>
</feature>
<organism evidence="5 6">
    <name type="scientific">Megalops atlanticus</name>
    <name type="common">Tarpon</name>
    <name type="synonym">Clupea gigantea</name>
    <dbReference type="NCBI Taxonomy" id="7932"/>
    <lineage>
        <taxon>Eukaryota</taxon>
        <taxon>Metazoa</taxon>
        <taxon>Chordata</taxon>
        <taxon>Craniata</taxon>
        <taxon>Vertebrata</taxon>
        <taxon>Euteleostomi</taxon>
        <taxon>Actinopterygii</taxon>
        <taxon>Neopterygii</taxon>
        <taxon>Teleostei</taxon>
        <taxon>Elopiformes</taxon>
        <taxon>Megalopidae</taxon>
        <taxon>Megalops</taxon>
    </lineage>
</organism>
<dbReference type="PROSITE" id="PS51286">
    <property type="entry name" value="RAP"/>
    <property type="match status" value="1"/>
</dbReference>
<sequence>MTARKLGNELYRLAPLLQRDRSLWRHFGTQRQGSSCVPFIMQLHGGVSCLWVGHGVGRPSVGYHRNAVRLYSQDGTGWQGLSEPKALSRSVRSTEDAADLQPSPEEDRTAVPPGGVGQGALFYKQLKACQSPMDVLDLASKYTLSWRRVSNTLTRLWETAKRISEEQRRYELQLMFEHPAFGQLCRQVMRDAPRMRNDDVAYSLLAVVKLGVPQRSRVVQTLLRAIQEKLNEFDEKSLSVLATCLEDMESCKNADALREGLRLLVESRIPGIQRVMTLQTLMRCVGRDAPMSLKRKLEQKALSMTEQFSLPNAQYMLVSLAAMNHSSKPLLDVCNRKIAESVHCIPFTRLIGLLRASKQLQYRDIHLLSAVTEYLMSTFEMWNTKQLVLLLLLFEEMGFRPVALMDKVSEKMIRDSDSLMLKDLLSFLRVYSMLNHIPQQHTQEFLESMTQVLESYLPKMAAAELLRGVFSLCILGHFPLALLERLVQTETVQELHTKDGKFSRMNQQKLHYVNLCLRLDLPSLPQDLSIPPVAIPPPSNSKYVNQGLVKALQSIVGEGAVEEGVLLESGYSIDCLVTLPLKKPDLCSPSEGESVSLESVQRVAVLCPPGSCFCLGTHHPRGMLAMKLRHLRALGFSPVLVPEPELVALSEEERAELLTNLIFGVKGEDVSVNSEQERTRGEEA</sequence>
<evidence type="ECO:0000256" key="1">
    <source>
        <dbReference type="ARBA" id="ARBA00004173"/>
    </source>
</evidence>
<evidence type="ECO:0000256" key="2">
    <source>
        <dbReference type="ARBA" id="ARBA00023128"/>
    </source>
</evidence>
<dbReference type="PANTHER" id="PTHR21228">
    <property type="entry name" value="FAST LEU-RICH DOMAIN-CONTAINING"/>
    <property type="match status" value="1"/>
</dbReference>
<name>A0A9D3T7D0_MEGAT</name>
<dbReference type="CDD" id="cd23739">
    <property type="entry name" value="TBRG4-like_N"/>
    <property type="match status" value="1"/>
</dbReference>
<keyword evidence="6" id="KW-1185">Reference proteome</keyword>
<comment type="subcellular location">
    <subcellularLocation>
        <location evidence="1">Mitochondrion</location>
    </subcellularLocation>
</comment>
<protein>
    <recommendedName>
        <fullName evidence="4">RAP domain-containing protein</fullName>
    </recommendedName>
</protein>
<dbReference type="Pfam" id="PF06743">
    <property type="entry name" value="FAST_1"/>
    <property type="match status" value="1"/>
</dbReference>
<dbReference type="EMBL" id="JAFDVH010000015">
    <property type="protein sequence ID" value="KAG7463980.1"/>
    <property type="molecule type" value="Genomic_DNA"/>
</dbReference>
<dbReference type="AlphaFoldDB" id="A0A9D3T7D0"/>
<evidence type="ECO:0000313" key="5">
    <source>
        <dbReference type="EMBL" id="KAG7463980.1"/>
    </source>
</evidence>
<dbReference type="GO" id="GO:0035770">
    <property type="term" value="C:ribonucleoprotein granule"/>
    <property type="evidence" value="ECO:0007669"/>
    <property type="project" value="TreeGrafter"/>
</dbReference>
<dbReference type="PANTHER" id="PTHR21228:SF1">
    <property type="entry name" value="FAST KINASE DOMAIN-CONTAINING PROTEIN 2, MITOCHONDRIAL"/>
    <property type="match status" value="1"/>
</dbReference>
<dbReference type="Proteomes" id="UP001046870">
    <property type="component" value="Chromosome 15"/>
</dbReference>
<dbReference type="SMART" id="SM00952">
    <property type="entry name" value="RAP"/>
    <property type="match status" value="1"/>
</dbReference>
<evidence type="ECO:0000259" key="4">
    <source>
        <dbReference type="PROSITE" id="PS51286"/>
    </source>
</evidence>
<dbReference type="InterPro" id="IPR050870">
    <property type="entry name" value="FAST_kinase"/>
</dbReference>
<proteinExistence type="predicted"/>
<evidence type="ECO:0000313" key="6">
    <source>
        <dbReference type="Proteomes" id="UP001046870"/>
    </source>
</evidence>
<dbReference type="OrthoDB" id="9369505at2759"/>
<gene>
    <name evidence="5" type="ORF">MATL_G00182380</name>
</gene>
<feature type="domain" description="RAP" evidence="4">
    <location>
        <begin position="603"/>
        <end position="660"/>
    </location>
</feature>
<dbReference type="GO" id="GO:0000963">
    <property type="term" value="P:mitochondrial RNA processing"/>
    <property type="evidence" value="ECO:0007669"/>
    <property type="project" value="TreeGrafter"/>
</dbReference>
<evidence type="ECO:0000256" key="3">
    <source>
        <dbReference type="SAM" id="MobiDB-lite"/>
    </source>
</evidence>
<keyword evidence="2" id="KW-0496">Mitochondrion</keyword>
<dbReference type="InterPro" id="IPR013584">
    <property type="entry name" value="RAP"/>
</dbReference>
<dbReference type="GO" id="GO:0005759">
    <property type="term" value="C:mitochondrial matrix"/>
    <property type="evidence" value="ECO:0007669"/>
    <property type="project" value="TreeGrafter"/>
</dbReference>
<accession>A0A9D3T7D0</accession>